<dbReference type="AlphaFoldDB" id="I4YSI4"/>
<dbReference type="HOGENOM" id="CLU_1720236_0_0_5"/>
<evidence type="ECO:0000256" key="1">
    <source>
        <dbReference type="SAM" id="MobiDB-lite"/>
    </source>
</evidence>
<feature type="compositionally biased region" description="Gly residues" evidence="1">
    <location>
        <begin position="115"/>
        <end position="128"/>
    </location>
</feature>
<proteinExistence type="predicted"/>
<gene>
    <name evidence="2" type="ORF">MicloDRAFT_00034790</name>
</gene>
<organism evidence="2 3">
    <name type="scientific">Microvirga lotononidis</name>
    <dbReference type="NCBI Taxonomy" id="864069"/>
    <lineage>
        <taxon>Bacteria</taxon>
        <taxon>Pseudomonadati</taxon>
        <taxon>Pseudomonadota</taxon>
        <taxon>Alphaproteobacteria</taxon>
        <taxon>Hyphomicrobiales</taxon>
        <taxon>Methylobacteriaceae</taxon>
        <taxon>Microvirga</taxon>
    </lineage>
</organism>
<accession>I4YSI4</accession>
<reference evidence="2 3" key="1">
    <citation type="submission" date="2012-02" db="EMBL/GenBank/DDBJ databases">
        <title>Improved High-Quality Draft sequence of Microvirga sp. WSM3557.</title>
        <authorList>
            <consortium name="US DOE Joint Genome Institute"/>
            <person name="Lucas S."/>
            <person name="Han J."/>
            <person name="Lapidus A."/>
            <person name="Cheng J.-F."/>
            <person name="Goodwin L."/>
            <person name="Pitluck S."/>
            <person name="Peters L."/>
            <person name="Zhang X."/>
            <person name="Detter J.C."/>
            <person name="Han C."/>
            <person name="Tapia R."/>
            <person name="Land M."/>
            <person name="Hauser L."/>
            <person name="Kyrpides N."/>
            <person name="Ivanova N."/>
            <person name="Pagani I."/>
            <person name="Brau L."/>
            <person name="Yates R."/>
            <person name="O'Hara G."/>
            <person name="Rui T."/>
            <person name="Howieson J."/>
            <person name="Reeve W."/>
            <person name="Woyke T."/>
        </authorList>
    </citation>
    <scope>NUCLEOTIDE SEQUENCE [LARGE SCALE GENOMIC DNA]</scope>
    <source>
        <strain evidence="2 3">WSM3557</strain>
    </source>
</reference>
<evidence type="ECO:0000313" key="2">
    <source>
        <dbReference type="EMBL" id="EIM26926.1"/>
    </source>
</evidence>
<sequence length="152" mass="16626">MLHLPATGELLDVKALEEGEILGLNEAGHLLQWGVDIGIYTPQETAEEFGAHNVRPHELRRLKSQAKRATADLLLYPLSTQDKNTVLAALFHYHEDGLGEPFERSNEVYLLASGGQGPERGYLAGSGRGSRTTRPSEAGGWYDPERPAPIPV</sequence>
<evidence type="ECO:0000313" key="3">
    <source>
        <dbReference type="Proteomes" id="UP000003947"/>
    </source>
</evidence>
<keyword evidence="3" id="KW-1185">Reference proteome</keyword>
<dbReference type="Proteomes" id="UP000003947">
    <property type="component" value="Unassembled WGS sequence"/>
</dbReference>
<protein>
    <submittedName>
        <fullName evidence="2">Uncharacterized protein</fullName>
    </submittedName>
</protein>
<dbReference type="STRING" id="864069.MicloDRAFT_00034790"/>
<feature type="region of interest" description="Disordered" evidence="1">
    <location>
        <begin position="115"/>
        <end position="152"/>
    </location>
</feature>
<dbReference type="EMBL" id="JH660645">
    <property type="protein sequence ID" value="EIM26926.1"/>
    <property type="molecule type" value="Genomic_DNA"/>
</dbReference>
<name>I4YSI4_9HYPH</name>